<evidence type="ECO:0000313" key="3">
    <source>
        <dbReference type="Proteomes" id="UP000192639"/>
    </source>
</evidence>
<protein>
    <submittedName>
        <fullName evidence="2">RTJK</fullName>
    </submittedName>
</protein>
<dbReference type="Proteomes" id="UP000192639">
    <property type="component" value="Unassembled WGS sequence"/>
</dbReference>
<evidence type="ECO:0000313" key="2">
    <source>
        <dbReference type="EMBL" id="ORD93037.1"/>
    </source>
</evidence>
<dbReference type="PANTHER" id="PTHR33332">
    <property type="entry name" value="REVERSE TRANSCRIPTASE DOMAIN-CONTAINING PROTEIN"/>
    <property type="match status" value="1"/>
</dbReference>
<feature type="non-terminal residue" evidence="2">
    <location>
        <position position="208"/>
    </location>
</feature>
<feature type="domain" description="Reverse transcriptase" evidence="1">
    <location>
        <begin position="5"/>
        <end position="208"/>
    </location>
</feature>
<keyword evidence="3" id="KW-1185">Reference proteome</keyword>
<sequence length="208" mass="23690">MIFRKSLDTGVVPRLWRQANVVPIFKKGDKAESSNYRPISLTSVVGKMLEAIIARAIRRHLDEHKLIRHSQHGFSKGKLCLTNLLSFYRKVFETIDKGDEYDIVYLDFSKAFDRVPHRRLLSKVKAHGIGGKVLEWIRGWLTSREQRVQINGKKSEWGNVTSGVPQGSVLGPLLFIIYINDLETGINSDISKFADDTKIGRQVKNLDD</sequence>
<dbReference type="InterPro" id="IPR043502">
    <property type="entry name" value="DNA/RNA_pol_sf"/>
</dbReference>
<comment type="caution">
    <text evidence="2">The sequence shown here is derived from an EMBL/GenBank/DDBJ whole genome shotgun (WGS) entry which is preliminary data.</text>
</comment>
<dbReference type="AlphaFoldDB" id="A0A1Y1S3W6"/>
<dbReference type="CDD" id="cd01650">
    <property type="entry name" value="RT_nLTR_like"/>
    <property type="match status" value="1"/>
</dbReference>
<dbReference type="SUPFAM" id="SSF56672">
    <property type="entry name" value="DNA/RNA polymerases"/>
    <property type="match status" value="1"/>
</dbReference>
<gene>
    <name evidence="2" type="primary">RTJK</name>
    <name evidence="2" type="ORF">ECANGB1_1564</name>
</gene>
<name>A0A1Y1S3W6_9MICR</name>
<proteinExistence type="predicted"/>
<dbReference type="InterPro" id="IPR000477">
    <property type="entry name" value="RT_dom"/>
</dbReference>
<evidence type="ECO:0000259" key="1">
    <source>
        <dbReference type="PROSITE" id="PS50878"/>
    </source>
</evidence>
<dbReference type="Pfam" id="PF00078">
    <property type="entry name" value="RVT_1"/>
    <property type="match status" value="1"/>
</dbReference>
<dbReference type="OrthoDB" id="4842715at2759"/>
<dbReference type="VEuPathDB" id="MicrosporidiaDB:ECANGB1_1564"/>
<reference evidence="2 3" key="1">
    <citation type="journal article" date="2017" name="Environ. Microbiol.">
        <title>Decay of the glycolytic pathway and adaptation to intranuclear parasitism within Enterocytozoonidae microsporidia.</title>
        <authorList>
            <person name="Wiredu Boakye D."/>
            <person name="Jaroenlak P."/>
            <person name="Prachumwat A."/>
            <person name="Williams T.A."/>
            <person name="Bateman K.S."/>
            <person name="Itsathitphaisarn O."/>
            <person name="Sritunyalucksana K."/>
            <person name="Paszkiewicz K.H."/>
            <person name="Moore K.A."/>
            <person name="Stentiford G.D."/>
            <person name="Williams B.A."/>
        </authorList>
    </citation>
    <scope>NUCLEOTIDE SEQUENCE [LARGE SCALE GENOMIC DNA]</scope>
    <source>
        <strain evidence="2 3">GB1</strain>
    </source>
</reference>
<accession>A0A1Y1S3W6</accession>
<dbReference type="PROSITE" id="PS50878">
    <property type="entry name" value="RT_POL"/>
    <property type="match status" value="1"/>
</dbReference>
<dbReference type="EMBL" id="LWDP01000269">
    <property type="protein sequence ID" value="ORD93037.1"/>
    <property type="molecule type" value="Genomic_DNA"/>
</dbReference>
<organism evidence="2 3">
    <name type="scientific">Enterospora canceri</name>
    <dbReference type="NCBI Taxonomy" id="1081671"/>
    <lineage>
        <taxon>Eukaryota</taxon>
        <taxon>Fungi</taxon>
        <taxon>Fungi incertae sedis</taxon>
        <taxon>Microsporidia</taxon>
        <taxon>Enterocytozoonidae</taxon>
        <taxon>Enterospora</taxon>
    </lineage>
</organism>